<reference evidence="2 3" key="1">
    <citation type="submission" date="2020-07" db="EMBL/GenBank/DDBJ databases">
        <title>Comparative genomics of pyrophilous fungi reveals a link between fire events and developmental genes.</title>
        <authorList>
            <consortium name="DOE Joint Genome Institute"/>
            <person name="Steindorff A.S."/>
            <person name="Carver A."/>
            <person name="Calhoun S."/>
            <person name="Stillman K."/>
            <person name="Liu H."/>
            <person name="Lipzen A."/>
            <person name="Pangilinan J."/>
            <person name="Labutti K."/>
            <person name="Bruns T.D."/>
            <person name="Grigoriev I.V."/>
        </authorList>
    </citation>
    <scope>NUCLEOTIDE SEQUENCE [LARGE SCALE GENOMIC DNA]</scope>
    <source>
        <strain evidence="2 3">CBS 144469</strain>
    </source>
</reference>
<keyword evidence="3" id="KW-1185">Reference proteome</keyword>
<evidence type="ECO:0000313" key="2">
    <source>
        <dbReference type="EMBL" id="KAF6748673.1"/>
    </source>
</evidence>
<feature type="coiled-coil region" evidence="1">
    <location>
        <begin position="120"/>
        <end position="147"/>
    </location>
</feature>
<organism evidence="2 3">
    <name type="scientific">Ephemerocybe angulata</name>
    <dbReference type="NCBI Taxonomy" id="980116"/>
    <lineage>
        <taxon>Eukaryota</taxon>
        <taxon>Fungi</taxon>
        <taxon>Dikarya</taxon>
        <taxon>Basidiomycota</taxon>
        <taxon>Agaricomycotina</taxon>
        <taxon>Agaricomycetes</taxon>
        <taxon>Agaricomycetidae</taxon>
        <taxon>Agaricales</taxon>
        <taxon>Agaricineae</taxon>
        <taxon>Psathyrellaceae</taxon>
        <taxon>Ephemerocybe</taxon>
    </lineage>
</organism>
<dbReference type="AlphaFoldDB" id="A0A8H6HMU0"/>
<gene>
    <name evidence="2" type="ORF">DFP72DRAFT_555361</name>
</gene>
<proteinExistence type="predicted"/>
<keyword evidence="1" id="KW-0175">Coiled coil</keyword>
<dbReference type="OrthoDB" id="3147752at2759"/>
<accession>A0A8H6HMU0</accession>
<comment type="caution">
    <text evidence="2">The sequence shown here is derived from an EMBL/GenBank/DDBJ whole genome shotgun (WGS) entry which is preliminary data.</text>
</comment>
<sequence>MPPGLSSTYIAETQGTAQREPQMHHFLLSPALVRLDRKVKDLQRSLDAKYDLARQLERQVLALQDARDREGIERENFEAKCMEVMAEKNYETVCARSRANAFEQQYIENEKELRRCTALLKTKTEELRCARDKVENLEELNESRRRELQVAQAFMTTAGKWSVSDVSAKVENLNEEIRSCAFNVGDAVATARRKNREEGFEMNERAQRRLREDARLMADRWGEEVVDYMLGELDEGETTLFEALVQNVLVERCDEIIRAFWYGNPEVDAALAEIWEGVSDTNDAAIAKTWLAMTHSHLKRHQPDDSAVIRNLHQLLDVSGVRHREKEGARVAAMLRERVKEFTHRILEIKELSVEGVLGEEVQAFCHEGGLLYDPLTMEDAYGTGGPRECERAEERIVGSTALGVLQVVRVRDGGRVTKVCLRPTVLLASTFASSL</sequence>
<evidence type="ECO:0000256" key="1">
    <source>
        <dbReference type="SAM" id="Coils"/>
    </source>
</evidence>
<evidence type="ECO:0000313" key="3">
    <source>
        <dbReference type="Proteomes" id="UP000521943"/>
    </source>
</evidence>
<dbReference type="Proteomes" id="UP000521943">
    <property type="component" value="Unassembled WGS sequence"/>
</dbReference>
<dbReference type="EMBL" id="JACGCI010000069">
    <property type="protein sequence ID" value="KAF6748673.1"/>
    <property type="molecule type" value="Genomic_DNA"/>
</dbReference>
<name>A0A8H6HMU0_9AGAR</name>
<protein>
    <submittedName>
        <fullName evidence="2">Uncharacterized protein</fullName>
    </submittedName>
</protein>